<gene>
    <name evidence="6" type="ORF">AB447_208255</name>
    <name evidence="7" type="ORF">P8828_00330</name>
</gene>
<dbReference type="PATRIC" id="fig|1664069.3.peg.3480"/>
<dbReference type="Proteomes" id="UP001341297">
    <property type="component" value="Unassembled WGS sequence"/>
</dbReference>
<evidence type="ECO:0000313" key="6">
    <source>
        <dbReference type="EMBL" id="KRT88378.1"/>
    </source>
</evidence>
<dbReference type="PRINTS" id="PR00039">
    <property type="entry name" value="HTHLYSR"/>
</dbReference>
<dbReference type="Gene3D" id="1.10.10.10">
    <property type="entry name" value="Winged helix-like DNA-binding domain superfamily/Winged helix DNA-binding domain"/>
    <property type="match status" value="1"/>
</dbReference>
<name>A0A0J6EM80_9BACI</name>
<dbReference type="InterPro" id="IPR000847">
    <property type="entry name" value="LysR_HTH_N"/>
</dbReference>
<dbReference type="GO" id="GO:0003700">
    <property type="term" value="F:DNA-binding transcription factor activity"/>
    <property type="evidence" value="ECO:0007669"/>
    <property type="project" value="InterPro"/>
</dbReference>
<dbReference type="PROSITE" id="PS50931">
    <property type="entry name" value="HTH_LYSR"/>
    <property type="match status" value="1"/>
</dbReference>
<comment type="similarity">
    <text evidence="1">Belongs to the LysR transcriptional regulatory family.</text>
</comment>
<dbReference type="SUPFAM" id="SSF53850">
    <property type="entry name" value="Periplasmic binding protein-like II"/>
    <property type="match status" value="1"/>
</dbReference>
<evidence type="ECO:0000313" key="9">
    <source>
        <dbReference type="Proteomes" id="UP001341297"/>
    </source>
</evidence>
<dbReference type="Pfam" id="PF00126">
    <property type="entry name" value="HTH_1"/>
    <property type="match status" value="1"/>
</dbReference>
<dbReference type="RefSeq" id="WP_048406638.1">
    <property type="nucleotide sequence ID" value="NZ_CP023481.1"/>
</dbReference>
<sequence>MGNDWETCPRTFVAAAESENFRETAEFLYLTQSAVSQHIRKLENELGMTLFVHSGRSVILTEEGKIFLPYAEKMIDVYHSGIHKVAQWKQGFSRSITLAVHPYIASYILPRFLPRYIKENPDVEISTIVAESDDIKTAVEENQADIGLSRKDPNSDSLYYEHICEGTFCLAVPSQQNSPCDADAILGRCRLLTHDHPSGDSLMAMIRLQYPHVQTMSVGQIDAAVNMIKAGIGVSFLPTYIIKHDQYGLMPIETPHLELSASQTYMIWKRNSEHIKQFHAMLCEFLKQEQM</sequence>
<dbReference type="EMBL" id="LECW02000067">
    <property type="protein sequence ID" value="KRT88378.1"/>
    <property type="molecule type" value="Genomic_DNA"/>
</dbReference>
<dbReference type="InterPro" id="IPR036390">
    <property type="entry name" value="WH_DNA-bd_sf"/>
</dbReference>
<dbReference type="Gene3D" id="3.40.190.290">
    <property type="match status" value="1"/>
</dbReference>
<reference evidence="6 8" key="1">
    <citation type="journal article" date="2015" name="Int. J. Syst. Evol. Microbiol.">
        <title>Bacillus glycinifermentans sp. nov., isolated from fermented soybean paste.</title>
        <authorList>
            <person name="Kim S.J."/>
            <person name="Dunlap C.A."/>
            <person name="Kwon S.W."/>
            <person name="Rooney A.P."/>
        </authorList>
    </citation>
    <scope>NUCLEOTIDE SEQUENCE [LARGE SCALE GENOMIC DNA]</scope>
    <source>
        <strain evidence="6 8">GO-13</strain>
    </source>
</reference>
<dbReference type="EMBL" id="JARRTL010000003">
    <property type="protein sequence ID" value="MEC0483308.1"/>
    <property type="molecule type" value="Genomic_DNA"/>
</dbReference>
<evidence type="ECO:0000313" key="8">
    <source>
        <dbReference type="Proteomes" id="UP000036168"/>
    </source>
</evidence>
<comment type="caution">
    <text evidence="6">The sequence shown here is derived from an EMBL/GenBank/DDBJ whole genome shotgun (WGS) entry which is preliminary data.</text>
</comment>
<dbReference type="InterPro" id="IPR005119">
    <property type="entry name" value="LysR_subst-bd"/>
</dbReference>
<evidence type="ECO:0000256" key="2">
    <source>
        <dbReference type="ARBA" id="ARBA00023015"/>
    </source>
</evidence>
<dbReference type="PANTHER" id="PTHR30126">
    <property type="entry name" value="HTH-TYPE TRANSCRIPTIONAL REGULATOR"/>
    <property type="match status" value="1"/>
</dbReference>
<proteinExistence type="inferred from homology"/>
<dbReference type="OrthoDB" id="9785745at2"/>
<reference evidence="7 9" key="3">
    <citation type="submission" date="2023-03" db="EMBL/GenBank/DDBJ databases">
        <title>Agriculturally important microbes genome sequencing.</title>
        <authorList>
            <person name="Dunlap C."/>
        </authorList>
    </citation>
    <scope>NUCLEOTIDE SEQUENCE [LARGE SCALE GENOMIC DNA]</scope>
    <source>
        <strain evidence="7 9">CBP-3203</strain>
    </source>
</reference>
<keyword evidence="4" id="KW-0804">Transcription</keyword>
<accession>A0A0J6EM80</accession>
<dbReference type="InterPro" id="IPR036388">
    <property type="entry name" value="WH-like_DNA-bd_sf"/>
</dbReference>
<organism evidence="6 8">
    <name type="scientific">Bacillus glycinifermentans</name>
    <dbReference type="NCBI Taxonomy" id="1664069"/>
    <lineage>
        <taxon>Bacteria</taxon>
        <taxon>Bacillati</taxon>
        <taxon>Bacillota</taxon>
        <taxon>Bacilli</taxon>
        <taxon>Bacillales</taxon>
        <taxon>Bacillaceae</taxon>
        <taxon>Bacillus</taxon>
    </lineage>
</organism>
<dbReference type="Proteomes" id="UP000036168">
    <property type="component" value="Unassembled WGS sequence"/>
</dbReference>
<keyword evidence="2" id="KW-0805">Transcription regulation</keyword>
<evidence type="ECO:0000256" key="4">
    <source>
        <dbReference type="ARBA" id="ARBA00023163"/>
    </source>
</evidence>
<keyword evidence="3" id="KW-0238">DNA-binding</keyword>
<dbReference type="CDD" id="cd05466">
    <property type="entry name" value="PBP2_LTTR_substrate"/>
    <property type="match status" value="1"/>
</dbReference>
<dbReference type="SUPFAM" id="SSF46785">
    <property type="entry name" value="Winged helix' DNA-binding domain"/>
    <property type="match status" value="1"/>
</dbReference>
<dbReference type="PANTHER" id="PTHR30126:SF64">
    <property type="entry name" value="HTH-TYPE TRANSCRIPTIONAL REGULATOR CITR"/>
    <property type="match status" value="1"/>
</dbReference>
<feature type="domain" description="HTH lysR-type" evidence="5">
    <location>
        <begin position="10"/>
        <end position="61"/>
    </location>
</feature>
<reference evidence="6" key="2">
    <citation type="submission" date="2015-10" db="EMBL/GenBank/DDBJ databases">
        <authorList>
            <person name="Gilbert D.G."/>
        </authorList>
    </citation>
    <scope>NUCLEOTIDE SEQUENCE</scope>
    <source>
        <strain evidence="6">GO-13</strain>
    </source>
</reference>
<evidence type="ECO:0000256" key="1">
    <source>
        <dbReference type="ARBA" id="ARBA00009437"/>
    </source>
</evidence>
<dbReference type="GO" id="GO:0000976">
    <property type="term" value="F:transcription cis-regulatory region binding"/>
    <property type="evidence" value="ECO:0007669"/>
    <property type="project" value="TreeGrafter"/>
</dbReference>
<dbReference type="AlphaFoldDB" id="A0A0J6EM80"/>
<evidence type="ECO:0000313" key="7">
    <source>
        <dbReference type="EMBL" id="MEC0483308.1"/>
    </source>
</evidence>
<evidence type="ECO:0000256" key="3">
    <source>
        <dbReference type="ARBA" id="ARBA00023125"/>
    </source>
</evidence>
<dbReference type="Pfam" id="PF03466">
    <property type="entry name" value="LysR_substrate"/>
    <property type="match status" value="1"/>
</dbReference>
<keyword evidence="9" id="KW-1185">Reference proteome</keyword>
<evidence type="ECO:0000259" key="5">
    <source>
        <dbReference type="PROSITE" id="PS50931"/>
    </source>
</evidence>
<protein>
    <submittedName>
        <fullName evidence="6 7">Transcriptional regulator</fullName>
    </submittedName>
</protein>
<dbReference type="FunFam" id="1.10.10.10:FF:000001">
    <property type="entry name" value="LysR family transcriptional regulator"/>
    <property type="match status" value="1"/>
</dbReference>